<dbReference type="Proteomes" id="UP000800040">
    <property type="component" value="Unassembled WGS sequence"/>
</dbReference>
<evidence type="ECO:0000313" key="2">
    <source>
        <dbReference type="EMBL" id="KAF1833427.1"/>
    </source>
</evidence>
<evidence type="ECO:0008006" key="4">
    <source>
        <dbReference type="Google" id="ProtNLM"/>
    </source>
</evidence>
<reference evidence="2" key="1">
    <citation type="submission" date="2020-01" db="EMBL/GenBank/DDBJ databases">
        <authorList>
            <consortium name="DOE Joint Genome Institute"/>
            <person name="Haridas S."/>
            <person name="Albert R."/>
            <person name="Binder M."/>
            <person name="Bloem J."/>
            <person name="Labutti K."/>
            <person name="Salamov A."/>
            <person name="Andreopoulos B."/>
            <person name="Baker S.E."/>
            <person name="Barry K."/>
            <person name="Bills G."/>
            <person name="Bluhm B.H."/>
            <person name="Cannon C."/>
            <person name="Castanera R."/>
            <person name="Culley D.E."/>
            <person name="Daum C."/>
            <person name="Ezra D."/>
            <person name="Gonzalez J.B."/>
            <person name="Henrissat B."/>
            <person name="Kuo A."/>
            <person name="Liang C."/>
            <person name="Lipzen A."/>
            <person name="Lutzoni F."/>
            <person name="Magnuson J."/>
            <person name="Mondo S."/>
            <person name="Nolan M."/>
            <person name="Ohm R."/>
            <person name="Pangilinan J."/>
            <person name="Park H.-J."/>
            <person name="Ramirez L."/>
            <person name="Alfaro M."/>
            <person name="Sun H."/>
            <person name="Tritt A."/>
            <person name="Yoshinaga Y."/>
            <person name="Zwiers L.-H."/>
            <person name="Turgeon B.G."/>
            <person name="Goodwin S.B."/>
            <person name="Spatafora J.W."/>
            <person name="Crous P.W."/>
            <person name="Grigoriev I.V."/>
        </authorList>
    </citation>
    <scope>NUCLEOTIDE SEQUENCE</scope>
    <source>
        <strain evidence="2">P77</strain>
    </source>
</reference>
<feature type="signal peptide" evidence="1">
    <location>
        <begin position="1"/>
        <end position="15"/>
    </location>
</feature>
<evidence type="ECO:0000313" key="3">
    <source>
        <dbReference type="Proteomes" id="UP000800040"/>
    </source>
</evidence>
<dbReference type="EMBL" id="ML975319">
    <property type="protein sequence ID" value="KAF1833427.1"/>
    <property type="molecule type" value="Genomic_DNA"/>
</dbReference>
<accession>A0A6A5KDH2</accession>
<name>A0A6A5KDH2_9PLEO</name>
<dbReference type="AlphaFoldDB" id="A0A6A5KDH2"/>
<feature type="chain" id="PRO_5025402754" description="Secreted protein" evidence="1">
    <location>
        <begin position="16"/>
        <end position="197"/>
    </location>
</feature>
<proteinExistence type="predicted"/>
<keyword evidence="3" id="KW-1185">Reference proteome</keyword>
<organism evidence="2 3">
    <name type="scientific">Decorospora gaudefroyi</name>
    <dbReference type="NCBI Taxonomy" id="184978"/>
    <lineage>
        <taxon>Eukaryota</taxon>
        <taxon>Fungi</taxon>
        <taxon>Dikarya</taxon>
        <taxon>Ascomycota</taxon>
        <taxon>Pezizomycotina</taxon>
        <taxon>Dothideomycetes</taxon>
        <taxon>Pleosporomycetidae</taxon>
        <taxon>Pleosporales</taxon>
        <taxon>Pleosporineae</taxon>
        <taxon>Pleosporaceae</taxon>
        <taxon>Decorospora</taxon>
    </lineage>
</organism>
<evidence type="ECO:0000256" key="1">
    <source>
        <dbReference type="SAM" id="SignalP"/>
    </source>
</evidence>
<keyword evidence="1" id="KW-0732">Signal</keyword>
<sequence>MLVCCFSFFVARLTAAPQSLDNQPGAPGTLKIKSKDMELFSCRGFLYLLAYIPSKDRYPNPHTQTRIRPTVRATMQGFHCIKHLMLRQQLRNICKSYGSTHGRPRTESLNIRDYHIAPWLYHHSSLSTSTGVKSLWPRNEMPDGGPSVASLKESSHSGAHAAQQAMTVLLSRGAPFLGLGVWIQGVENSGARKEREF</sequence>
<gene>
    <name evidence="2" type="ORF">BDW02DRAFT_580450</name>
</gene>
<protein>
    <recommendedName>
        <fullName evidence="4">Secreted protein</fullName>
    </recommendedName>
</protein>